<sequence>MRKVSARATSSTCWSDPARGGACEALGSRFARDAVRCLARVERHKTCAAVALARDSLCPKKGRLCDLRVLLEAALTAAALRQFARLFGPEAVRPRATLYKDWASDPLTATPADWTSAGHPDGDLARVEGPWGGRLVLGGSEASPTEAGYLARAIEASRRAAAEVAGPLAERSD</sequence>
<dbReference type="Gene3D" id="3.50.50.60">
    <property type="entry name" value="FAD/NAD(P)-binding domain"/>
    <property type="match status" value="1"/>
</dbReference>
<feature type="domain" description="Amine oxidase" evidence="1">
    <location>
        <begin position="72"/>
        <end position="164"/>
    </location>
</feature>
<dbReference type="OrthoDB" id="337830at2"/>
<dbReference type="AlphaFoldDB" id="A0A501WAZ6"/>
<evidence type="ECO:0000313" key="3">
    <source>
        <dbReference type="Proteomes" id="UP000319255"/>
    </source>
</evidence>
<protein>
    <recommendedName>
        <fullName evidence="1">Amine oxidase domain-containing protein</fullName>
    </recommendedName>
</protein>
<dbReference type="Proteomes" id="UP000319255">
    <property type="component" value="Unassembled WGS sequence"/>
</dbReference>
<dbReference type="EMBL" id="VFRP01000055">
    <property type="protein sequence ID" value="TPE45675.1"/>
    <property type="molecule type" value="Genomic_DNA"/>
</dbReference>
<organism evidence="2 3">
    <name type="scientific">Amaricoccus solimangrovi</name>
    <dbReference type="NCBI Taxonomy" id="2589815"/>
    <lineage>
        <taxon>Bacteria</taxon>
        <taxon>Pseudomonadati</taxon>
        <taxon>Pseudomonadota</taxon>
        <taxon>Alphaproteobacteria</taxon>
        <taxon>Rhodobacterales</taxon>
        <taxon>Paracoccaceae</taxon>
        <taxon>Amaricoccus</taxon>
    </lineage>
</organism>
<reference evidence="2 3" key="1">
    <citation type="submission" date="2019-06" db="EMBL/GenBank/DDBJ databases">
        <title>A novel bacterium of genus Amaricoccus, isolated from marine sediment.</title>
        <authorList>
            <person name="Huang H."/>
            <person name="Mo K."/>
            <person name="Hu Y."/>
        </authorList>
    </citation>
    <scope>NUCLEOTIDE SEQUENCE [LARGE SCALE GENOMIC DNA]</scope>
    <source>
        <strain evidence="2 3">HB172011</strain>
    </source>
</reference>
<evidence type="ECO:0000259" key="1">
    <source>
        <dbReference type="Pfam" id="PF01593"/>
    </source>
</evidence>
<dbReference type="GO" id="GO:0016491">
    <property type="term" value="F:oxidoreductase activity"/>
    <property type="evidence" value="ECO:0007669"/>
    <property type="project" value="InterPro"/>
</dbReference>
<accession>A0A501WAZ6</accession>
<keyword evidence="3" id="KW-1185">Reference proteome</keyword>
<dbReference type="InterPro" id="IPR002937">
    <property type="entry name" value="Amino_oxidase"/>
</dbReference>
<dbReference type="Pfam" id="PF01593">
    <property type="entry name" value="Amino_oxidase"/>
    <property type="match status" value="1"/>
</dbReference>
<evidence type="ECO:0000313" key="2">
    <source>
        <dbReference type="EMBL" id="TPE45675.1"/>
    </source>
</evidence>
<comment type="caution">
    <text evidence="2">The sequence shown here is derived from an EMBL/GenBank/DDBJ whole genome shotgun (WGS) entry which is preliminary data.</text>
</comment>
<proteinExistence type="predicted"/>
<dbReference type="InterPro" id="IPR036188">
    <property type="entry name" value="FAD/NAD-bd_sf"/>
</dbReference>
<gene>
    <name evidence="2" type="ORF">FJM51_22555</name>
</gene>
<name>A0A501WAZ6_9RHOB</name>